<evidence type="ECO:0000313" key="1">
    <source>
        <dbReference type="EMBL" id="MRG60585.1"/>
    </source>
</evidence>
<dbReference type="Pfam" id="PF18986">
    <property type="entry name" value="DUF5719"/>
    <property type="match status" value="1"/>
</dbReference>
<gene>
    <name evidence="1" type="ORF">GE115_12010</name>
</gene>
<dbReference type="EMBL" id="WJIF01000006">
    <property type="protein sequence ID" value="MRG60585.1"/>
    <property type="molecule type" value="Genomic_DNA"/>
</dbReference>
<accession>A0A6I2F563</accession>
<sequence>MARRPLIGAGLRTLAAVGALAAGGVLVFAGLQAPWPEYRADAASVVVEPAESRQVRVCPGPLLELADDAAAATNATSFGSADLVTVAEPPSALVEEAPLENPANREAGSDGQAVALVAEPGEVAAGLLAGAQSQEAETETIAGLAVAACRDAVAESWLVGGSTALGRTTLVLLANPTDVAATVDLRVSGEAGAVDAPSALGIQVPPFEQRVVSLAGLAPNLASPVVHVVATGGRIAASLQQTAIDGLLPAGVDLVGATAAPAQTQHITGVLVAESGGVAVDEDHLDGDGFPVLRLFVPGDEPAEVTVGVVPGQGGAGTTIDAELIPGEVTDVPLGELRAGTYTLDVESDVPVVAAARTSVAPVPATGDTQSLGEPGDFAWFPASSPLAGEIAVAIADAASPVLHLSNPTDAPVTAILDLAGSEREVEVDAGGATSVELDGDDGAVIRDADGLHASVVYDGGRTIAAAPVEPPGPQDAPIRVFPN</sequence>
<comment type="caution">
    <text evidence="1">The sequence shown here is derived from an EMBL/GenBank/DDBJ whole genome shotgun (WGS) entry which is preliminary data.</text>
</comment>
<organism evidence="1 2">
    <name type="scientific">Agromyces agglutinans</name>
    <dbReference type="NCBI Taxonomy" id="2662258"/>
    <lineage>
        <taxon>Bacteria</taxon>
        <taxon>Bacillati</taxon>
        <taxon>Actinomycetota</taxon>
        <taxon>Actinomycetes</taxon>
        <taxon>Micrococcales</taxon>
        <taxon>Microbacteriaceae</taxon>
        <taxon>Agromyces</taxon>
    </lineage>
</organism>
<protein>
    <recommendedName>
        <fullName evidence="3">Large extracellular alpha-helical protein</fullName>
    </recommendedName>
</protein>
<proteinExistence type="predicted"/>
<keyword evidence="2" id="KW-1185">Reference proteome</keyword>
<dbReference type="RefSeq" id="WP_153685025.1">
    <property type="nucleotide sequence ID" value="NZ_WJIF01000006.1"/>
</dbReference>
<evidence type="ECO:0008006" key="3">
    <source>
        <dbReference type="Google" id="ProtNLM"/>
    </source>
</evidence>
<dbReference type="InterPro" id="IPR043777">
    <property type="entry name" value="DUF5719"/>
</dbReference>
<evidence type="ECO:0000313" key="2">
    <source>
        <dbReference type="Proteomes" id="UP000431080"/>
    </source>
</evidence>
<dbReference type="Proteomes" id="UP000431080">
    <property type="component" value="Unassembled WGS sequence"/>
</dbReference>
<dbReference type="AlphaFoldDB" id="A0A6I2F563"/>
<reference evidence="1 2" key="1">
    <citation type="submission" date="2019-10" db="EMBL/GenBank/DDBJ databases">
        <authorList>
            <person name="Nie G."/>
            <person name="Ming H."/>
            <person name="Yi B."/>
        </authorList>
    </citation>
    <scope>NUCLEOTIDE SEQUENCE [LARGE SCALE GENOMIC DNA]</scope>
    <source>
        <strain evidence="1 2">CFH 90414</strain>
    </source>
</reference>
<name>A0A6I2F563_9MICO</name>